<feature type="domain" description="RNA polymerase Rpb7-like N-terminal" evidence="6">
    <location>
        <begin position="8"/>
        <end position="64"/>
    </location>
</feature>
<comment type="similarity">
    <text evidence="2">Belongs to the eukaryotic RPB7/RPC8 RNA polymerase subunit family.</text>
</comment>
<dbReference type="InterPro" id="IPR013238">
    <property type="entry name" value="RNA_pol_III_Rbc25"/>
</dbReference>
<dbReference type="GO" id="GO:0005666">
    <property type="term" value="C:RNA polymerase III complex"/>
    <property type="evidence" value="ECO:0007669"/>
    <property type="project" value="TreeGrafter"/>
</dbReference>
<evidence type="ECO:0000313" key="8">
    <source>
        <dbReference type="EnsemblMetazoa" id="Aqu2.1.43312_001"/>
    </source>
</evidence>
<dbReference type="Proteomes" id="UP000007879">
    <property type="component" value="Unassembled WGS sequence"/>
</dbReference>
<dbReference type="FunCoup" id="A0A1X7VT96">
    <property type="interactions" value="569"/>
</dbReference>
<dbReference type="AlphaFoldDB" id="A0A1X7VT96"/>
<dbReference type="EnsemblMetazoa" id="XM_003382779.3">
    <property type="protein sequence ID" value="XP_003382827.1"/>
    <property type="gene ID" value="LOC100641324"/>
</dbReference>
<keyword evidence="5" id="KW-0539">Nucleus</keyword>
<dbReference type="PANTHER" id="PTHR12709:SF1">
    <property type="entry name" value="DNA-DIRECTED RNA POLYMERASE III SUBUNIT RPC8"/>
    <property type="match status" value="1"/>
</dbReference>
<evidence type="ECO:0000256" key="1">
    <source>
        <dbReference type="ARBA" id="ARBA00004123"/>
    </source>
</evidence>
<name>A0A1X7VT96_AMPQE</name>
<keyword evidence="9" id="KW-1185">Reference proteome</keyword>
<reference evidence="9" key="1">
    <citation type="journal article" date="2010" name="Nature">
        <title>The Amphimedon queenslandica genome and the evolution of animal complexity.</title>
        <authorList>
            <person name="Srivastava M."/>
            <person name="Simakov O."/>
            <person name="Chapman J."/>
            <person name="Fahey B."/>
            <person name="Gauthier M.E."/>
            <person name="Mitros T."/>
            <person name="Richards G.S."/>
            <person name="Conaco C."/>
            <person name="Dacre M."/>
            <person name="Hellsten U."/>
            <person name="Larroux C."/>
            <person name="Putnam N.H."/>
            <person name="Stanke M."/>
            <person name="Adamska M."/>
            <person name="Darling A."/>
            <person name="Degnan S.M."/>
            <person name="Oakley T.H."/>
            <person name="Plachetzki D.C."/>
            <person name="Zhai Y."/>
            <person name="Adamski M."/>
            <person name="Calcino A."/>
            <person name="Cummins S.F."/>
            <person name="Goodstein D.M."/>
            <person name="Harris C."/>
            <person name="Jackson D.J."/>
            <person name="Leys S.P."/>
            <person name="Shu S."/>
            <person name="Woodcroft B.J."/>
            <person name="Vervoort M."/>
            <person name="Kosik K.S."/>
            <person name="Manning G."/>
            <person name="Degnan B.M."/>
            <person name="Rokhsar D.S."/>
        </authorList>
    </citation>
    <scope>NUCLEOTIDE SEQUENCE [LARGE SCALE GENOMIC DNA]</scope>
</reference>
<keyword evidence="4" id="KW-0804">Transcription</keyword>
<sequence>MFIITELEDLVKIQPWKFQRDTNEIIKSTLNRKFSNKVLHNVGLCVSLFDIIKVNEFFLLAGDGATQAKIRFSLIVFRPFIDEILVGKVRGSSRSEGIRVSLGFFDNVLILPQSMPHPSRFDDDEQLWVWQYDNEDGTNDMIIDIGQDIRFKVIEEKFIDISPKVSQSGSEAQQSSNSPYTIYGSISESGLGLVSWWDG</sequence>
<dbReference type="InterPro" id="IPR005576">
    <property type="entry name" value="Rpb7-like_N"/>
</dbReference>
<gene>
    <name evidence="8" type="primary">100641324</name>
</gene>
<evidence type="ECO:0000256" key="2">
    <source>
        <dbReference type="ARBA" id="ARBA00009307"/>
    </source>
</evidence>
<keyword evidence="3" id="KW-0240">DNA-directed RNA polymerase</keyword>
<evidence type="ECO:0000259" key="7">
    <source>
        <dbReference type="Pfam" id="PF08292"/>
    </source>
</evidence>
<accession>A0A1X7VT96</accession>
<dbReference type="SUPFAM" id="SSF88798">
    <property type="entry name" value="N-terminal, heterodimerisation domain of RBP7 (RpoE)"/>
    <property type="match status" value="1"/>
</dbReference>
<dbReference type="FunFam" id="3.30.1490.120:FF:000002">
    <property type="entry name" value="DNA-directed RNA polymerase III subunit RPC8"/>
    <property type="match status" value="1"/>
</dbReference>
<evidence type="ECO:0008006" key="10">
    <source>
        <dbReference type="Google" id="ProtNLM"/>
    </source>
</evidence>
<dbReference type="InterPro" id="IPR036898">
    <property type="entry name" value="RNA_pol_Rpb7-like_N_sf"/>
</dbReference>
<dbReference type="GO" id="GO:0006384">
    <property type="term" value="P:transcription initiation at RNA polymerase III promoter"/>
    <property type="evidence" value="ECO:0007669"/>
    <property type="project" value="TreeGrafter"/>
</dbReference>
<dbReference type="Gene3D" id="2.40.50.140">
    <property type="entry name" value="Nucleic acid-binding proteins"/>
    <property type="match status" value="1"/>
</dbReference>
<comment type="subcellular location">
    <subcellularLocation>
        <location evidence="1">Nucleus</location>
    </subcellularLocation>
</comment>
<proteinExistence type="inferred from homology"/>
<dbReference type="SUPFAM" id="SSF50249">
    <property type="entry name" value="Nucleic acid-binding proteins"/>
    <property type="match status" value="1"/>
</dbReference>
<dbReference type="Pfam" id="PF08292">
    <property type="entry name" value="RNA_pol_Rbc25"/>
    <property type="match status" value="1"/>
</dbReference>
<organism evidence="8">
    <name type="scientific">Amphimedon queenslandica</name>
    <name type="common">Sponge</name>
    <dbReference type="NCBI Taxonomy" id="400682"/>
    <lineage>
        <taxon>Eukaryota</taxon>
        <taxon>Metazoa</taxon>
        <taxon>Porifera</taxon>
        <taxon>Demospongiae</taxon>
        <taxon>Heteroscleromorpha</taxon>
        <taxon>Haplosclerida</taxon>
        <taxon>Niphatidae</taxon>
        <taxon>Amphimedon</taxon>
    </lineage>
</organism>
<dbReference type="Gene3D" id="3.30.1490.120">
    <property type="entry name" value="RNA polymerase Rpb7-like, N-terminal domain"/>
    <property type="match status" value="1"/>
</dbReference>
<evidence type="ECO:0000313" key="9">
    <source>
        <dbReference type="Proteomes" id="UP000007879"/>
    </source>
</evidence>
<dbReference type="PANTHER" id="PTHR12709">
    <property type="entry name" value="DNA-DIRECTED RNA POLYMERASE II, III"/>
    <property type="match status" value="1"/>
</dbReference>
<feature type="domain" description="RNA polymerase III subunit Rpc25" evidence="7">
    <location>
        <begin position="83"/>
        <end position="197"/>
    </location>
</feature>
<dbReference type="EnsemblMetazoa" id="Aqu2.1.43312_001">
    <property type="protein sequence ID" value="Aqu2.1.43312_001"/>
    <property type="gene ID" value="Aqu2.1.43312"/>
</dbReference>
<dbReference type="KEGG" id="aqu:100641324"/>
<protein>
    <recommendedName>
        <fullName evidence="10">RNA polymerase III subunit Rpc25 domain-containing protein</fullName>
    </recommendedName>
</protein>
<evidence type="ECO:0000256" key="5">
    <source>
        <dbReference type="ARBA" id="ARBA00023242"/>
    </source>
</evidence>
<evidence type="ECO:0000256" key="4">
    <source>
        <dbReference type="ARBA" id="ARBA00023163"/>
    </source>
</evidence>
<dbReference type="InterPro" id="IPR012340">
    <property type="entry name" value="NA-bd_OB-fold"/>
</dbReference>
<evidence type="ECO:0000256" key="3">
    <source>
        <dbReference type="ARBA" id="ARBA00022478"/>
    </source>
</evidence>
<reference evidence="8" key="2">
    <citation type="submission" date="2017-05" db="UniProtKB">
        <authorList>
            <consortium name="EnsemblMetazoa"/>
        </authorList>
    </citation>
    <scope>IDENTIFICATION</scope>
</reference>
<dbReference type="STRING" id="400682.A0A1X7VT96"/>
<dbReference type="Pfam" id="PF03876">
    <property type="entry name" value="SHS2_Rpb7-N"/>
    <property type="match status" value="1"/>
</dbReference>
<dbReference type="OrthoDB" id="10256606at2759"/>
<dbReference type="CDD" id="cd04330">
    <property type="entry name" value="RNAP_III_Rpc25_N"/>
    <property type="match status" value="1"/>
</dbReference>
<dbReference type="InParanoid" id="A0A1X7VT96"/>
<dbReference type="InterPro" id="IPR045113">
    <property type="entry name" value="Rpb7-like"/>
</dbReference>
<evidence type="ECO:0000259" key="6">
    <source>
        <dbReference type="Pfam" id="PF03876"/>
    </source>
</evidence>